<name>A0ABP9PEU7_9BACT</name>
<protein>
    <submittedName>
        <fullName evidence="2">Uncharacterized protein</fullName>
    </submittedName>
</protein>
<evidence type="ECO:0000313" key="2">
    <source>
        <dbReference type="EMBL" id="GAA5145436.1"/>
    </source>
</evidence>
<gene>
    <name evidence="2" type="ORF">GCM10023213_37030</name>
</gene>
<proteinExistence type="predicted"/>
<comment type="caution">
    <text evidence="2">The sequence shown here is derived from an EMBL/GenBank/DDBJ whole genome shotgun (WGS) entry which is preliminary data.</text>
</comment>
<dbReference type="Proteomes" id="UP001499852">
    <property type="component" value="Unassembled WGS sequence"/>
</dbReference>
<accession>A0ABP9PEU7</accession>
<feature type="region of interest" description="Disordered" evidence="1">
    <location>
        <begin position="21"/>
        <end position="60"/>
    </location>
</feature>
<evidence type="ECO:0000313" key="3">
    <source>
        <dbReference type="Proteomes" id="UP001499852"/>
    </source>
</evidence>
<reference evidence="3" key="1">
    <citation type="journal article" date="2019" name="Int. J. Syst. Evol. Microbiol.">
        <title>The Global Catalogue of Microorganisms (GCM) 10K type strain sequencing project: providing services to taxonomists for standard genome sequencing and annotation.</title>
        <authorList>
            <consortium name="The Broad Institute Genomics Platform"/>
            <consortium name="The Broad Institute Genome Sequencing Center for Infectious Disease"/>
            <person name="Wu L."/>
            <person name="Ma J."/>
        </authorList>
    </citation>
    <scope>NUCLEOTIDE SEQUENCE [LARGE SCALE GENOMIC DNA]</scope>
    <source>
        <strain evidence="3">JCM 18053</strain>
    </source>
</reference>
<keyword evidence="3" id="KW-1185">Reference proteome</keyword>
<evidence type="ECO:0000256" key="1">
    <source>
        <dbReference type="SAM" id="MobiDB-lite"/>
    </source>
</evidence>
<dbReference type="EMBL" id="BAABIA010000008">
    <property type="protein sequence ID" value="GAA5145436.1"/>
    <property type="molecule type" value="Genomic_DNA"/>
</dbReference>
<sequence length="60" mass="6398">MIAGRPEWSLVGVVRLADERKVRTPQGSMPRASVGGSGATQGNGKCHRKQTAFWSFGPEG</sequence>
<organism evidence="2 3">
    <name type="scientific">Prosthecobacter algae</name>
    <dbReference type="NCBI Taxonomy" id="1144682"/>
    <lineage>
        <taxon>Bacteria</taxon>
        <taxon>Pseudomonadati</taxon>
        <taxon>Verrucomicrobiota</taxon>
        <taxon>Verrucomicrobiia</taxon>
        <taxon>Verrucomicrobiales</taxon>
        <taxon>Verrucomicrobiaceae</taxon>
        <taxon>Prosthecobacter</taxon>
    </lineage>
</organism>